<accession>A0ABM4C2M7</accession>
<keyword evidence="4 8" id="KW-1133">Transmembrane helix</keyword>
<dbReference type="PANTHER" id="PTHR11537:SF252">
    <property type="entry name" value="POTASSIUM VOLTAGE-GATED CHANNEL PROTEIN SHAW"/>
    <property type="match status" value="1"/>
</dbReference>
<feature type="domain" description="Potassium channel" evidence="10">
    <location>
        <begin position="161"/>
        <end position="231"/>
    </location>
</feature>
<dbReference type="PRINTS" id="PR00169">
    <property type="entry name" value="KCHANNEL"/>
</dbReference>
<evidence type="ECO:0000256" key="3">
    <source>
        <dbReference type="ARBA" id="ARBA00022692"/>
    </source>
</evidence>
<name>A0ABM4C2M7_HYDVU</name>
<evidence type="ECO:0000256" key="2">
    <source>
        <dbReference type="ARBA" id="ARBA00022448"/>
    </source>
</evidence>
<dbReference type="SUPFAM" id="SSF81324">
    <property type="entry name" value="Voltage-gated potassium channels"/>
    <property type="match status" value="1"/>
</dbReference>
<evidence type="ECO:0000313" key="12">
    <source>
        <dbReference type="RefSeq" id="XP_065655811.1"/>
    </source>
</evidence>
<evidence type="ECO:0000256" key="7">
    <source>
        <dbReference type="ARBA" id="ARBA00023303"/>
    </source>
</evidence>
<proteinExistence type="predicted"/>
<dbReference type="InterPro" id="IPR028325">
    <property type="entry name" value="VG_K_chnl"/>
</dbReference>
<protein>
    <submittedName>
        <fullName evidence="12">Uncharacterized protein LOC100208449</fullName>
    </submittedName>
</protein>
<dbReference type="GeneID" id="100208449"/>
<feature type="transmembrane region" description="Helical" evidence="8">
    <location>
        <begin position="142"/>
        <end position="162"/>
    </location>
</feature>
<feature type="transmembrane region" description="Helical" evidence="8">
    <location>
        <begin position="182"/>
        <end position="200"/>
    </location>
</feature>
<keyword evidence="5" id="KW-0406">Ion transport</keyword>
<evidence type="ECO:0000313" key="11">
    <source>
        <dbReference type="Proteomes" id="UP001652625"/>
    </source>
</evidence>
<reference evidence="12" key="1">
    <citation type="submission" date="2025-08" db="UniProtKB">
        <authorList>
            <consortium name="RefSeq"/>
        </authorList>
    </citation>
    <scope>IDENTIFICATION</scope>
</reference>
<feature type="chain" id="PRO_5045553082" evidence="9">
    <location>
        <begin position="19"/>
        <end position="495"/>
    </location>
</feature>
<feature type="transmembrane region" description="Helical" evidence="8">
    <location>
        <begin position="384"/>
        <end position="406"/>
    </location>
</feature>
<evidence type="ECO:0000256" key="8">
    <source>
        <dbReference type="SAM" id="Phobius"/>
    </source>
</evidence>
<keyword evidence="3 8" id="KW-0812">Transmembrane</keyword>
<evidence type="ECO:0000256" key="6">
    <source>
        <dbReference type="ARBA" id="ARBA00023136"/>
    </source>
</evidence>
<dbReference type="RefSeq" id="XP_065655811.1">
    <property type="nucleotide sequence ID" value="XM_065799739.1"/>
</dbReference>
<dbReference type="InterPro" id="IPR013099">
    <property type="entry name" value="K_chnl_dom"/>
</dbReference>
<dbReference type="PANTHER" id="PTHR11537">
    <property type="entry name" value="VOLTAGE-GATED POTASSIUM CHANNEL"/>
    <property type="match status" value="1"/>
</dbReference>
<keyword evidence="11" id="KW-1185">Reference proteome</keyword>
<organism evidence="11 12">
    <name type="scientific">Hydra vulgaris</name>
    <name type="common">Hydra</name>
    <name type="synonym">Hydra attenuata</name>
    <dbReference type="NCBI Taxonomy" id="6087"/>
    <lineage>
        <taxon>Eukaryota</taxon>
        <taxon>Metazoa</taxon>
        <taxon>Cnidaria</taxon>
        <taxon>Hydrozoa</taxon>
        <taxon>Hydroidolina</taxon>
        <taxon>Anthoathecata</taxon>
        <taxon>Aplanulata</taxon>
        <taxon>Hydridae</taxon>
        <taxon>Hydra</taxon>
    </lineage>
</organism>
<keyword evidence="2" id="KW-0813">Transport</keyword>
<feature type="transmembrane region" description="Helical" evidence="8">
    <location>
        <begin position="207"/>
        <end position="227"/>
    </location>
</feature>
<evidence type="ECO:0000256" key="1">
    <source>
        <dbReference type="ARBA" id="ARBA00004141"/>
    </source>
</evidence>
<keyword evidence="9" id="KW-0732">Signal</keyword>
<dbReference type="Pfam" id="PF07885">
    <property type="entry name" value="Ion_trans_2"/>
    <property type="match status" value="1"/>
</dbReference>
<evidence type="ECO:0000256" key="9">
    <source>
        <dbReference type="SAM" id="SignalP"/>
    </source>
</evidence>
<evidence type="ECO:0000259" key="10">
    <source>
        <dbReference type="Pfam" id="PF07885"/>
    </source>
</evidence>
<evidence type="ECO:0000256" key="5">
    <source>
        <dbReference type="ARBA" id="ARBA00023065"/>
    </source>
</evidence>
<evidence type="ECO:0000256" key="4">
    <source>
        <dbReference type="ARBA" id="ARBA00022989"/>
    </source>
</evidence>
<dbReference type="Gene3D" id="1.10.287.70">
    <property type="match status" value="1"/>
</dbReference>
<dbReference type="Proteomes" id="UP001652625">
    <property type="component" value="Chromosome 06"/>
</dbReference>
<keyword evidence="6 8" id="KW-0472">Membrane</keyword>
<gene>
    <name evidence="12" type="primary">LOC100208449</name>
</gene>
<sequence>MKTFNFIVFFIYIKGLLADQCPNSTQPSLSQCSLNINIQYWNVQPYETIFKSIIETAVRSCCGDCVNFTYNIPVSDSEALKALIGANYSDIAFPIYGDMVTTTFQNYPYFPIVESPGVIYIQKNVKVGQSASAVISAVLQGWPVLVLTVIMAALSGIIMWALDSYWNPTEFPSSFFKGSWEGFWWAFVSMTTVGYGDRAPKSFVARVFAFFWVLVGLVIISIFTATVTTSLTTLSLSNDVTLYGTNVVAMNNSQEQRYGIQSNAVVKPVSNIEEFVDQIINKGSGSDAINGGLIDSYVAGNYNKKLNKTHVYVSEVFDYQYAYGFVITNKLNGPPMEQCLRKTLSLMDSLITNTIQQMMTAIPKPDQSAAEQKSSSLFDPNSAIFQQAVFICLGIIFFLTVCGVAWEYCYWRPKQKINEATDKEEEQFDTPHSTFEELVASQCQELEDAMVTEVMTFYKAFNKKLDEIRQRNLRENYGEKDPKWLEGSNIGLKTF</sequence>
<feature type="signal peptide" evidence="9">
    <location>
        <begin position="1"/>
        <end position="18"/>
    </location>
</feature>
<keyword evidence="7" id="KW-0407">Ion channel</keyword>
<comment type="subcellular location">
    <subcellularLocation>
        <location evidence="1">Membrane</location>
        <topology evidence="1">Multi-pass membrane protein</topology>
    </subcellularLocation>
</comment>